<feature type="transmembrane region" description="Helical" evidence="1">
    <location>
        <begin position="89"/>
        <end position="111"/>
    </location>
</feature>
<keyword evidence="1" id="KW-0812">Transmembrane</keyword>
<keyword evidence="1" id="KW-0472">Membrane</keyword>
<keyword evidence="1" id="KW-1133">Transmembrane helix</keyword>
<gene>
    <name evidence="2" type="ORF">AMJAP_2157</name>
</gene>
<feature type="transmembrane region" description="Helical" evidence="1">
    <location>
        <begin position="280"/>
        <end position="299"/>
    </location>
</feature>
<sequence length="300" mass="34481">MSDTIVADKQRKADIEKLHLSPLEQFAAPFFSVVLTLLLIWGWQQKEEYLITAEWGVGYWLGLVAGVIFILIFIYPLRKKFKFMRSAGAIKIWFNLHMFMGVVAPVMIAFHCNFSLGATNSNVALYSMLFVVASGIAGRYIYAQVHYGLFGAHAKIEELVDISKEARKRLGHHGGLAPAIEHKIKSFEDYVLKPTGGLLSFIPRKVFIGVSTWTTYFILCHRLRPIMATQARLSNWDKRQEKQHYKESRILIGILLSAIRKMAVYTFYEKLFHNWHKIHVVFFSMLLITGIIHVTAVHMY</sequence>
<dbReference type="RefSeq" id="WP_019620463.1">
    <property type="nucleotide sequence ID" value="NZ_AP014545.1"/>
</dbReference>
<feature type="transmembrane region" description="Helical" evidence="1">
    <location>
        <begin position="248"/>
        <end position="268"/>
    </location>
</feature>
<dbReference type="OrthoDB" id="6401090at2"/>
<feature type="transmembrane region" description="Helical" evidence="1">
    <location>
        <begin position="56"/>
        <end position="77"/>
    </location>
</feature>
<feature type="transmembrane region" description="Helical" evidence="1">
    <location>
        <begin position="123"/>
        <end position="142"/>
    </location>
</feature>
<feature type="transmembrane region" description="Helical" evidence="1">
    <location>
        <begin position="26"/>
        <end position="44"/>
    </location>
</feature>
<protein>
    <submittedName>
        <fullName evidence="2">Uncharacterized protein</fullName>
    </submittedName>
</protein>
<evidence type="ECO:0000256" key="1">
    <source>
        <dbReference type="SAM" id="Phobius"/>
    </source>
</evidence>
<dbReference type="AlphaFoldDB" id="A0A7R6P3V3"/>
<name>A0A7R6P3V3_9GAMM</name>
<evidence type="ECO:0000313" key="3">
    <source>
        <dbReference type="Proteomes" id="UP000595663"/>
    </source>
</evidence>
<evidence type="ECO:0000313" key="2">
    <source>
        <dbReference type="EMBL" id="BBB26748.1"/>
    </source>
</evidence>
<proteinExistence type="predicted"/>
<dbReference type="KEGG" id="ajp:AMJAP_2157"/>
<dbReference type="Proteomes" id="UP000595663">
    <property type="component" value="Chromosome"/>
</dbReference>
<accession>A0A7R6P3V3</accession>
<keyword evidence="3" id="KW-1185">Reference proteome</keyword>
<organism evidence="2 3">
    <name type="scientific">Amphritea japonica ATCC BAA-1530</name>
    <dbReference type="NCBI Taxonomy" id="1278309"/>
    <lineage>
        <taxon>Bacteria</taxon>
        <taxon>Pseudomonadati</taxon>
        <taxon>Pseudomonadota</taxon>
        <taxon>Gammaproteobacteria</taxon>
        <taxon>Oceanospirillales</taxon>
        <taxon>Oceanospirillaceae</taxon>
        <taxon>Amphritea</taxon>
    </lineage>
</organism>
<dbReference type="EMBL" id="AP014545">
    <property type="protein sequence ID" value="BBB26748.1"/>
    <property type="molecule type" value="Genomic_DNA"/>
</dbReference>
<reference evidence="2 3" key="1">
    <citation type="journal article" date="2008" name="Int. J. Syst. Evol. Microbiol.">
        <title>Amphritea japonica sp. nov. and Amphritea balenae sp. nov., isolated from the sediment adjacent to sperm whale carcasses off Kagoshima, Japan.</title>
        <authorList>
            <person name="Miyazaki M."/>
            <person name="Nogi Y."/>
            <person name="Fujiwara Y."/>
            <person name="Kawato M."/>
            <person name="Nagahama T."/>
            <person name="Kubokawa K."/>
            <person name="Horikoshi K."/>
        </authorList>
    </citation>
    <scope>NUCLEOTIDE SEQUENCE [LARGE SCALE GENOMIC DNA]</scope>
    <source>
        <strain evidence="2 3">ATCC BAA-1530</strain>
    </source>
</reference>